<dbReference type="GO" id="GO:0090560">
    <property type="term" value="F:2-(3-amino-3-carboxypropyl)histidine synthase activity"/>
    <property type="evidence" value="ECO:0007669"/>
    <property type="project" value="UniProtKB-EC"/>
</dbReference>
<dbReference type="FunFam" id="3.40.50.11840:FF:000001">
    <property type="entry name" value="2-(3-amino-3-carboxypropyl)histidine synthase subunit 1"/>
    <property type="match status" value="1"/>
</dbReference>
<comment type="cofactor">
    <cofactor evidence="1">
        <name>[4Fe-4S] cluster</name>
        <dbReference type="ChEBI" id="CHEBI:49883"/>
    </cofactor>
</comment>
<dbReference type="NCBIfam" id="TIGR00322">
    <property type="entry name" value="diphth2_R"/>
    <property type="match status" value="1"/>
</dbReference>
<comment type="pathway">
    <text evidence="2">Protein modification; peptidyl-diphthamide biosynthesis.</text>
</comment>
<comment type="similarity">
    <text evidence="3">Belongs to the DPH1/DPH2 family. DPH1 subfamily.</text>
</comment>
<protein>
    <recommendedName>
        <fullName evidence="5">2-(3-amino-3-carboxypropyl)histidine synthase subunit 1</fullName>
        <ecNumber evidence="4">2.5.1.108</ecNumber>
    </recommendedName>
    <alternativeName>
        <fullName evidence="12">Diphthamide biosynthesis protein 1</fullName>
    </alternativeName>
    <alternativeName>
        <fullName evidence="13">Diphtheria toxin resistance protein 1</fullName>
    </alternativeName>
    <alternativeName>
        <fullName evidence="11">S-adenosyl-L-methionine:L-histidine 3-amino-3-carboxypropyltransferase 1</fullName>
    </alternativeName>
</protein>
<sequence>MDENGNKSSEESDSRCSSVMLDMPVLSYLPRRYDRTLIVPSILSERQSNPYAVDIKLPPLKFSTAEPTSEEEDFLALNPPTTERELTLFKQKFNRLRVTLSSEKSHEFNLYTCEKVRQKRSDLRRTIREQKKLIRQLITEAAQLNDQINDIRDEITKQCHKRDANELKQLKLRSKLNHLNAAKGQLIELTETFDKSHVVNECEVRLLQLKNECRAEIAERDQQIEELKQQLIEKFGCRAIEHKKAIRATEQACTIEGEKCEKLQEVVDNYEATVYRMSKVRPLNANQIPEELLNDKELNLQIKQLPENYNFEIHKTIWRIKTIKAKRVAMQMPEGLFVFACTIADILKAFTNVDVVIMGDVAYGACCIDDYGARALKCDLLIHYGHSCLVPIDETPGISILYIFVDIQVNLQHIVDTLKHHFTSDSKLALVSTIQFVRTLQIIKEQLKEHVADVIMPQTKPLSPGEILGCTSPIIPDSYSILYIGDGRFHIESIMIHNPNAPAFKYDPYSKEFTREYYDTKSMHSIRQTEINKAASGQVWGLVLGSLGRQGSPKVLETIKQRLKSNGKSYIQVVMPELMPDKLKLFKNVDVWIQTSCPRLSIDWGAGFQTPILTPYEAMVALRQIEWQSRYPMDFYAQNSLGPWTPNNPEHRPLRQPRRKIEVAYENKTCSSCETCSNKS</sequence>
<dbReference type="EMBL" id="CAJNOJ010000163">
    <property type="protein sequence ID" value="CAF1225663.1"/>
    <property type="molecule type" value="Genomic_DNA"/>
</dbReference>
<keyword evidence="7" id="KW-0949">S-adenosyl-L-methionine</keyword>
<dbReference type="InterPro" id="IPR042264">
    <property type="entry name" value="DPH1/DPH2_2"/>
</dbReference>
<evidence type="ECO:0000256" key="5">
    <source>
        <dbReference type="ARBA" id="ARBA00021915"/>
    </source>
</evidence>
<dbReference type="Pfam" id="PF01866">
    <property type="entry name" value="Diphthamide_syn"/>
    <property type="match status" value="1"/>
</dbReference>
<evidence type="ECO:0000256" key="13">
    <source>
        <dbReference type="ARBA" id="ARBA00032789"/>
    </source>
</evidence>
<evidence type="ECO:0000256" key="10">
    <source>
        <dbReference type="ARBA" id="ARBA00023014"/>
    </source>
</evidence>
<feature type="coiled-coil region" evidence="15">
    <location>
        <begin position="113"/>
        <end position="154"/>
    </location>
</feature>
<keyword evidence="6" id="KW-0808">Transferase</keyword>
<dbReference type="FunFam" id="3.40.50.11850:FF:000001">
    <property type="entry name" value="2-(3-amino-3-carboxypropyl)histidine synthase subunit 1"/>
    <property type="match status" value="1"/>
</dbReference>
<dbReference type="AlphaFoldDB" id="A0A814Y836"/>
<dbReference type="Gene3D" id="3.40.50.11840">
    <property type="entry name" value="Diphthamide synthesis DPH1/DPH2 domain 1"/>
    <property type="match status" value="1"/>
</dbReference>
<evidence type="ECO:0000256" key="14">
    <source>
        <dbReference type="ARBA" id="ARBA00048403"/>
    </source>
</evidence>
<feature type="coiled-coil region" evidence="15">
    <location>
        <begin position="199"/>
        <end position="230"/>
    </location>
</feature>
<keyword evidence="8" id="KW-0479">Metal-binding</keyword>
<dbReference type="SFLD" id="SFLDG01121">
    <property type="entry name" value="Diphthamide_biosynthesis"/>
    <property type="match status" value="1"/>
</dbReference>
<dbReference type="Proteomes" id="UP000663852">
    <property type="component" value="Unassembled WGS sequence"/>
</dbReference>
<evidence type="ECO:0000256" key="9">
    <source>
        <dbReference type="ARBA" id="ARBA00023004"/>
    </source>
</evidence>
<dbReference type="Gene3D" id="3.40.50.11860">
    <property type="entry name" value="Diphthamide synthesis DPH1/DPH2 domain 3"/>
    <property type="match status" value="1"/>
</dbReference>
<accession>A0A814Y836</accession>
<dbReference type="EC" id="2.5.1.108" evidence="4"/>
<keyword evidence="10" id="KW-0411">Iron-sulfur</keyword>
<evidence type="ECO:0000256" key="6">
    <source>
        <dbReference type="ARBA" id="ARBA00022679"/>
    </source>
</evidence>
<keyword evidence="15" id="KW-0175">Coiled coil</keyword>
<evidence type="ECO:0000256" key="8">
    <source>
        <dbReference type="ARBA" id="ARBA00022723"/>
    </source>
</evidence>
<dbReference type="UniPathway" id="UPA00559"/>
<dbReference type="InterPro" id="IPR016435">
    <property type="entry name" value="DPH1/DPH2"/>
</dbReference>
<dbReference type="Gene3D" id="3.40.50.11850">
    <property type="entry name" value="Diphthamide synthesis DPH1/DPH2 domain 2"/>
    <property type="match status" value="1"/>
</dbReference>
<name>A0A814Y836_ADIRI</name>
<gene>
    <name evidence="16" type="ORF">EDS130_LOCUS26655</name>
</gene>
<evidence type="ECO:0000256" key="7">
    <source>
        <dbReference type="ARBA" id="ARBA00022691"/>
    </source>
</evidence>
<dbReference type="GO" id="GO:0046872">
    <property type="term" value="F:metal ion binding"/>
    <property type="evidence" value="ECO:0007669"/>
    <property type="project" value="UniProtKB-KW"/>
</dbReference>
<evidence type="ECO:0000313" key="17">
    <source>
        <dbReference type="Proteomes" id="UP000663852"/>
    </source>
</evidence>
<evidence type="ECO:0000256" key="15">
    <source>
        <dbReference type="SAM" id="Coils"/>
    </source>
</evidence>
<evidence type="ECO:0000256" key="3">
    <source>
        <dbReference type="ARBA" id="ARBA00010173"/>
    </source>
</evidence>
<dbReference type="SFLD" id="SFLDS00032">
    <property type="entry name" value="Radical_SAM_3-amino-3-carboxyp"/>
    <property type="match status" value="1"/>
</dbReference>
<evidence type="ECO:0000256" key="11">
    <source>
        <dbReference type="ARBA" id="ARBA00031690"/>
    </source>
</evidence>
<evidence type="ECO:0000256" key="12">
    <source>
        <dbReference type="ARBA" id="ARBA00032574"/>
    </source>
</evidence>
<organism evidence="16 17">
    <name type="scientific">Adineta ricciae</name>
    <name type="common">Rotifer</name>
    <dbReference type="NCBI Taxonomy" id="249248"/>
    <lineage>
        <taxon>Eukaryota</taxon>
        <taxon>Metazoa</taxon>
        <taxon>Spiralia</taxon>
        <taxon>Gnathifera</taxon>
        <taxon>Rotifera</taxon>
        <taxon>Eurotatoria</taxon>
        <taxon>Bdelloidea</taxon>
        <taxon>Adinetida</taxon>
        <taxon>Adinetidae</taxon>
        <taxon>Adineta</taxon>
    </lineage>
</organism>
<dbReference type="InterPro" id="IPR042263">
    <property type="entry name" value="DPH1/DPH2_1"/>
</dbReference>
<reference evidence="16" key="1">
    <citation type="submission" date="2021-02" db="EMBL/GenBank/DDBJ databases">
        <authorList>
            <person name="Nowell W R."/>
        </authorList>
    </citation>
    <scope>NUCLEOTIDE SEQUENCE</scope>
</reference>
<dbReference type="FunFam" id="3.40.50.11860:FF:000002">
    <property type="entry name" value="2-(3-amino-3-carboxypropyl)histidine synthase subunit 1"/>
    <property type="match status" value="1"/>
</dbReference>
<dbReference type="PANTHER" id="PTHR10762">
    <property type="entry name" value="DIPHTHAMIDE BIOSYNTHESIS PROTEIN"/>
    <property type="match status" value="1"/>
</dbReference>
<dbReference type="InterPro" id="IPR042265">
    <property type="entry name" value="DPH1/DPH2_3"/>
</dbReference>
<comment type="caution">
    <text evidence="16">The sequence shown here is derived from an EMBL/GenBank/DDBJ whole genome shotgun (WGS) entry which is preliminary data.</text>
</comment>
<dbReference type="GO" id="GO:0051536">
    <property type="term" value="F:iron-sulfur cluster binding"/>
    <property type="evidence" value="ECO:0007669"/>
    <property type="project" value="UniProtKB-KW"/>
</dbReference>
<evidence type="ECO:0000313" key="16">
    <source>
        <dbReference type="EMBL" id="CAF1225663.1"/>
    </source>
</evidence>
<keyword evidence="9" id="KW-0408">Iron</keyword>
<evidence type="ECO:0000256" key="4">
    <source>
        <dbReference type="ARBA" id="ARBA00012221"/>
    </source>
</evidence>
<dbReference type="GO" id="GO:0017183">
    <property type="term" value="P:protein histidyl modification to diphthamide"/>
    <property type="evidence" value="ECO:0007669"/>
    <property type="project" value="UniProtKB-UniPathway"/>
</dbReference>
<evidence type="ECO:0000256" key="2">
    <source>
        <dbReference type="ARBA" id="ARBA00005156"/>
    </source>
</evidence>
<dbReference type="PANTHER" id="PTHR10762:SF1">
    <property type="entry name" value="2-(3-AMINO-3-CARBOXYPROPYL)HISTIDINE SYNTHASE SUBUNIT 1"/>
    <property type="match status" value="1"/>
</dbReference>
<dbReference type="OrthoDB" id="1649088at2759"/>
<proteinExistence type="inferred from homology"/>
<comment type="catalytic activity">
    <reaction evidence="14">
        <text>L-histidyl-[translation elongation factor 2] + S-adenosyl-L-methionine = 2-[(3S)-amino-3-carboxypropyl]-L-histidyl-[translation elongation factor 2] + S-methyl-5'-thioadenosine + H(+)</text>
        <dbReference type="Rhea" id="RHEA:36783"/>
        <dbReference type="Rhea" id="RHEA-COMP:9748"/>
        <dbReference type="Rhea" id="RHEA-COMP:9749"/>
        <dbReference type="ChEBI" id="CHEBI:15378"/>
        <dbReference type="ChEBI" id="CHEBI:17509"/>
        <dbReference type="ChEBI" id="CHEBI:29979"/>
        <dbReference type="ChEBI" id="CHEBI:59789"/>
        <dbReference type="ChEBI" id="CHEBI:73995"/>
        <dbReference type="EC" id="2.5.1.108"/>
    </reaction>
</comment>
<evidence type="ECO:0000256" key="1">
    <source>
        <dbReference type="ARBA" id="ARBA00001966"/>
    </source>
</evidence>